<dbReference type="OrthoDB" id="2142533at2759"/>
<dbReference type="InterPro" id="IPR019749">
    <property type="entry name" value="Band_41_domain"/>
</dbReference>
<dbReference type="Pfam" id="PF21989">
    <property type="entry name" value="RA_2"/>
    <property type="match status" value="1"/>
</dbReference>
<name>L8GV43_ACACF</name>
<dbReference type="Gene3D" id="2.30.29.30">
    <property type="entry name" value="Pleckstrin-homology domain (PH domain)/Phosphotyrosine-binding domain (PTB)"/>
    <property type="match status" value="1"/>
</dbReference>
<dbReference type="AlphaFoldDB" id="L8GV43"/>
<dbReference type="InterPro" id="IPR057096">
    <property type="entry name" value="KRIT1_FRMD8_FERM_C"/>
</dbReference>
<evidence type="ECO:0000313" key="2">
    <source>
        <dbReference type="EMBL" id="ELR16478.1"/>
    </source>
</evidence>
<dbReference type="InterPro" id="IPR035963">
    <property type="entry name" value="FERM_2"/>
</dbReference>
<dbReference type="STRING" id="1257118.L8GV43"/>
<dbReference type="VEuPathDB" id="AmoebaDB:ACA1_034160"/>
<dbReference type="PANTHER" id="PTHR13283">
    <property type="entry name" value="KREV INTERACTION TRAPPED 1-RELATED"/>
    <property type="match status" value="1"/>
</dbReference>
<evidence type="ECO:0000259" key="1">
    <source>
        <dbReference type="PROSITE" id="PS50057"/>
    </source>
</evidence>
<dbReference type="Gene3D" id="1.20.80.10">
    <property type="match status" value="1"/>
</dbReference>
<dbReference type="InterPro" id="IPR000299">
    <property type="entry name" value="FERM_domain"/>
</dbReference>
<dbReference type="InterPro" id="IPR019748">
    <property type="entry name" value="FERM_central"/>
</dbReference>
<dbReference type="Pfam" id="PF00373">
    <property type="entry name" value="FERM_M"/>
    <property type="match status" value="1"/>
</dbReference>
<dbReference type="Gene3D" id="3.10.20.90">
    <property type="entry name" value="Phosphatidylinositol 3-kinase Catalytic Subunit, Chain A, domain 1"/>
    <property type="match status" value="1"/>
</dbReference>
<dbReference type="CDD" id="cd14473">
    <property type="entry name" value="FERM_B-lobe"/>
    <property type="match status" value="1"/>
</dbReference>
<dbReference type="RefSeq" id="XP_004338491.1">
    <property type="nucleotide sequence ID" value="XM_004338443.1"/>
</dbReference>
<dbReference type="PANTHER" id="PTHR13283:SF10">
    <property type="entry name" value="FERM DOMAIN-CONTAINING PROTEIN 8"/>
    <property type="match status" value="1"/>
</dbReference>
<dbReference type="Proteomes" id="UP000011083">
    <property type="component" value="Unassembled WGS sequence"/>
</dbReference>
<dbReference type="GeneID" id="14917169"/>
<dbReference type="SUPFAM" id="SSF50729">
    <property type="entry name" value="PH domain-like"/>
    <property type="match status" value="1"/>
</dbReference>
<evidence type="ECO:0000313" key="3">
    <source>
        <dbReference type="Proteomes" id="UP000011083"/>
    </source>
</evidence>
<gene>
    <name evidence="2" type="ORF">ACA1_034160</name>
</gene>
<organism evidence="2 3">
    <name type="scientific">Acanthamoeba castellanii (strain ATCC 30010 / Neff)</name>
    <dbReference type="NCBI Taxonomy" id="1257118"/>
    <lineage>
        <taxon>Eukaryota</taxon>
        <taxon>Amoebozoa</taxon>
        <taxon>Discosea</taxon>
        <taxon>Longamoebia</taxon>
        <taxon>Centramoebida</taxon>
        <taxon>Acanthamoebidae</taxon>
        <taxon>Acanthamoeba</taxon>
    </lineage>
</organism>
<accession>L8GV43</accession>
<dbReference type="GO" id="GO:0005886">
    <property type="term" value="C:plasma membrane"/>
    <property type="evidence" value="ECO:0007669"/>
    <property type="project" value="TreeGrafter"/>
</dbReference>
<dbReference type="SUPFAM" id="SSF54236">
    <property type="entry name" value="Ubiquitin-like"/>
    <property type="match status" value="1"/>
</dbReference>
<dbReference type="PROSITE" id="PS50057">
    <property type="entry name" value="FERM_3"/>
    <property type="match status" value="1"/>
</dbReference>
<keyword evidence="3" id="KW-1185">Reference proteome</keyword>
<dbReference type="OMA" id="EDAMLHY"/>
<dbReference type="SUPFAM" id="SSF47031">
    <property type="entry name" value="Second domain of FERM"/>
    <property type="match status" value="1"/>
</dbReference>
<dbReference type="InterPro" id="IPR011993">
    <property type="entry name" value="PH-like_dom_sf"/>
</dbReference>
<reference evidence="2 3" key="1">
    <citation type="journal article" date="2013" name="Genome Biol.">
        <title>Genome of Acanthamoeba castellanii highlights extensive lateral gene transfer and early evolution of tyrosine kinase signaling.</title>
        <authorList>
            <person name="Clarke M."/>
            <person name="Lohan A.J."/>
            <person name="Liu B."/>
            <person name="Lagkouvardos I."/>
            <person name="Roy S."/>
            <person name="Zafar N."/>
            <person name="Bertelli C."/>
            <person name="Schilde C."/>
            <person name="Kianianmomeni A."/>
            <person name="Burglin T.R."/>
            <person name="Frech C."/>
            <person name="Turcotte B."/>
            <person name="Kopec K.O."/>
            <person name="Synnott J.M."/>
            <person name="Choo C."/>
            <person name="Paponov I."/>
            <person name="Finkler A."/>
            <person name="Soon Heng Tan C."/>
            <person name="Hutchins A.P."/>
            <person name="Weinmeier T."/>
            <person name="Rattei T."/>
            <person name="Chu J.S."/>
            <person name="Gimenez G."/>
            <person name="Irimia M."/>
            <person name="Rigden D.J."/>
            <person name="Fitzpatrick D.A."/>
            <person name="Lorenzo-Morales J."/>
            <person name="Bateman A."/>
            <person name="Chiu C.H."/>
            <person name="Tang P."/>
            <person name="Hegemann P."/>
            <person name="Fromm H."/>
            <person name="Raoult D."/>
            <person name="Greub G."/>
            <person name="Miranda-Saavedra D."/>
            <person name="Chen N."/>
            <person name="Nash P."/>
            <person name="Ginger M.L."/>
            <person name="Horn M."/>
            <person name="Schaap P."/>
            <person name="Caler L."/>
            <person name="Loftus B."/>
        </authorList>
    </citation>
    <scope>NUCLEOTIDE SEQUENCE [LARGE SCALE GENOMIC DNA]</scope>
    <source>
        <strain evidence="2 3">Neff</strain>
    </source>
</reference>
<proteinExistence type="predicted"/>
<dbReference type="KEGG" id="acan:ACA1_034160"/>
<dbReference type="EMBL" id="KB007992">
    <property type="protein sequence ID" value="ELR16478.1"/>
    <property type="molecule type" value="Genomic_DNA"/>
</dbReference>
<protein>
    <submittedName>
        <fullName evidence="2">FERM central domain containing protein</fullName>
    </submittedName>
</protein>
<dbReference type="InterPro" id="IPR051594">
    <property type="entry name" value="KRIT1/FRMD8"/>
</dbReference>
<dbReference type="InterPro" id="IPR014352">
    <property type="entry name" value="FERM/acyl-CoA-bd_prot_sf"/>
</dbReference>
<dbReference type="SMART" id="SM00295">
    <property type="entry name" value="B41"/>
    <property type="match status" value="1"/>
</dbReference>
<dbReference type="InterPro" id="IPR029071">
    <property type="entry name" value="Ubiquitin-like_domsf"/>
</dbReference>
<feature type="domain" description="FERM" evidence="1">
    <location>
        <begin position="13"/>
        <end position="336"/>
    </location>
</feature>
<sequence length="381" mass="44685">MLIKIGTHCAQSERIKIFFMDGSFKTFQYGREDTLEDLWYTVVQKLGLTNQAAECFFLWSSCETLELLCYTDETVVECVQQWPATYGKYHEREIGIIKESAYALKKLRHKDLPELQLTFRTTSILPLSQERNIKDPMAIHLFYIQAVFNVIESNYPCEPDVAAGLAGLQMQLTLGDHKPDTHTPEYLNRFVKAYMRSSKWRNRIIEEHKRHTGKDKLILQLLYLQLVRQWPYYGSTFFKAEYLPVTQSFYKQPFEGEVRIGINMYGLHIIDPKRMIMNTYTYTDLKEWESDKDLFYFLTPKGEVKKHIYKTPQANLVNDLLWDVISDLAQHVKKIDTIREKQGGSRIVTQKAIETKYRNTVLSPFHEDSSATKGKEKEEQL</sequence>
<dbReference type="Pfam" id="PF24522">
    <property type="entry name" value="KRIT1_FRMD8_FERM_C"/>
    <property type="match status" value="1"/>
</dbReference>